<evidence type="ECO:0000313" key="1">
    <source>
        <dbReference type="EMBL" id="DAE29875.1"/>
    </source>
</evidence>
<organism evidence="1">
    <name type="scientific">virus sp. ctqEG8</name>
    <dbReference type="NCBI Taxonomy" id="2827998"/>
    <lineage>
        <taxon>Viruses</taxon>
    </lineage>
</organism>
<reference evidence="1" key="1">
    <citation type="journal article" date="2021" name="Proc. Natl. Acad. Sci. U.S.A.">
        <title>A Catalog of Tens of Thousands of Viruses from Human Metagenomes Reveals Hidden Associations with Chronic Diseases.</title>
        <authorList>
            <person name="Tisza M.J."/>
            <person name="Buck C.B."/>
        </authorList>
    </citation>
    <scope>NUCLEOTIDE SEQUENCE</scope>
    <source>
        <strain evidence="1">CtqEG8</strain>
    </source>
</reference>
<accession>A0A8S5RFD9</accession>
<sequence>MQARNQLNANLLSWRYFSFIMESSKPGVN</sequence>
<proteinExistence type="predicted"/>
<name>A0A8S5RFD9_9VIRU</name>
<dbReference type="EMBL" id="BK059100">
    <property type="protein sequence ID" value="DAE29875.1"/>
    <property type="molecule type" value="Genomic_DNA"/>
</dbReference>
<protein>
    <submittedName>
        <fullName evidence="1">Uncharacterized protein</fullName>
    </submittedName>
</protein>